<keyword evidence="3" id="KW-1003">Cell membrane</keyword>
<comment type="subcellular location">
    <subcellularLocation>
        <location evidence="1 7">Cell membrane</location>
        <topology evidence="1 7">Multi-pass membrane protein</topology>
    </subcellularLocation>
</comment>
<sequence>MNSLEVSTKKSSSPLFMNLKRNWPLYTMVMPGVLLIFVFAYLPMYGIVMAFEKFKPALGFFHSPWADPWYKYFEQLFTDVYFKRLLKNTLLLGVYALLWGFPAPIILALLFNEIRNSKFKRIVQTISYMPYFLSTIVVIGILRIFFATDGPVNDIFGNFGAGISNIFMLPEAFRSIYIGSGIWSTVGYSSIIYLAAIAGINSEQYEAAIVDGANRFKQMLYITIPSLLPTITILLIFAMSGIIGNDYQKILLIHNEATYSTSDVIGTYVFRTGVQGDSQSYAAAAGLFSSVIAFVMLYLTNLFARKFSENSLW</sequence>
<dbReference type="InterPro" id="IPR035906">
    <property type="entry name" value="MetI-like_sf"/>
</dbReference>
<dbReference type="EMBL" id="BMHP01000001">
    <property type="protein sequence ID" value="GGD56283.1"/>
    <property type="molecule type" value="Genomic_DNA"/>
</dbReference>
<evidence type="ECO:0000256" key="4">
    <source>
        <dbReference type="ARBA" id="ARBA00022692"/>
    </source>
</evidence>
<evidence type="ECO:0000259" key="8">
    <source>
        <dbReference type="PROSITE" id="PS50928"/>
    </source>
</evidence>
<proteinExistence type="inferred from homology"/>
<feature type="transmembrane region" description="Helical" evidence="7">
    <location>
        <begin position="131"/>
        <end position="148"/>
    </location>
</feature>
<accession>A0A917DP12</accession>
<evidence type="ECO:0000256" key="1">
    <source>
        <dbReference type="ARBA" id="ARBA00004651"/>
    </source>
</evidence>
<dbReference type="PANTHER" id="PTHR43227:SF11">
    <property type="entry name" value="BLL4140 PROTEIN"/>
    <property type="match status" value="1"/>
</dbReference>
<organism evidence="9 10">
    <name type="scientific">Paenibacillus nasutitermitis</name>
    <dbReference type="NCBI Taxonomy" id="1652958"/>
    <lineage>
        <taxon>Bacteria</taxon>
        <taxon>Bacillati</taxon>
        <taxon>Bacillota</taxon>
        <taxon>Bacilli</taxon>
        <taxon>Bacillales</taxon>
        <taxon>Paenibacillaceae</taxon>
        <taxon>Paenibacillus</taxon>
    </lineage>
</organism>
<dbReference type="PROSITE" id="PS50928">
    <property type="entry name" value="ABC_TM1"/>
    <property type="match status" value="1"/>
</dbReference>
<feature type="transmembrane region" description="Helical" evidence="7">
    <location>
        <begin position="90"/>
        <end position="111"/>
    </location>
</feature>
<gene>
    <name evidence="9" type="ORF">GCM10010911_12520</name>
</gene>
<dbReference type="RefSeq" id="WP_188990128.1">
    <property type="nucleotide sequence ID" value="NZ_BMHP01000001.1"/>
</dbReference>
<keyword evidence="6 7" id="KW-0472">Membrane</keyword>
<dbReference type="AlphaFoldDB" id="A0A917DP12"/>
<evidence type="ECO:0000256" key="5">
    <source>
        <dbReference type="ARBA" id="ARBA00022989"/>
    </source>
</evidence>
<dbReference type="Pfam" id="PF00528">
    <property type="entry name" value="BPD_transp_1"/>
    <property type="match status" value="1"/>
</dbReference>
<evidence type="ECO:0000256" key="6">
    <source>
        <dbReference type="ARBA" id="ARBA00023136"/>
    </source>
</evidence>
<feature type="transmembrane region" description="Helical" evidence="7">
    <location>
        <begin position="25"/>
        <end position="51"/>
    </location>
</feature>
<dbReference type="Gene3D" id="1.10.3720.10">
    <property type="entry name" value="MetI-like"/>
    <property type="match status" value="1"/>
</dbReference>
<reference evidence="9" key="2">
    <citation type="submission" date="2020-09" db="EMBL/GenBank/DDBJ databases">
        <authorList>
            <person name="Sun Q."/>
            <person name="Zhou Y."/>
        </authorList>
    </citation>
    <scope>NUCLEOTIDE SEQUENCE</scope>
    <source>
        <strain evidence="9">CGMCC 1.15178</strain>
    </source>
</reference>
<feature type="transmembrane region" description="Helical" evidence="7">
    <location>
        <begin position="281"/>
        <end position="304"/>
    </location>
</feature>
<evidence type="ECO:0000256" key="7">
    <source>
        <dbReference type="RuleBase" id="RU363032"/>
    </source>
</evidence>
<evidence type="ECO:0000256" key="3">
    <source>
        <dbReference type="ARBA" id="ARBA00022475"/>
    </source>
</evidence>
<comment type="caution">
    <text evidence="9">The sequence shown here is derived from an EMBL/GenBank/DDBJ whole genome shotgun (WGS) entry which is preliminary data.</text>
</comment>
<keyword evidence="5 7" id="KW-1133">Transmembrane helix</keyword>
<keyword evidence="10" id="KW-1185">Reference proteome</keyword>
<dbReference type="CDD" id="cd06261">
    <property type="entry name" value="TM_PBP2"/>
    <property type="match status" value="1"/>
</dbReference>
<feature type="transmembrane region" description="Helical" evidence="7">
    <location>
        <begin position="176"/>
        <end position="198"/>
    </location>
</feature>
<feature type="domain" description="ABC transmembrane type-1" evidence="8">
    <location>
        <begin position="86"/>
        <end position="300"/>
    </location>
</feature>
<dbReference type="SUPFAM" id="SSF161098">
    <property type="entry name" value="MetI-like"/>
    <property type="match status" value="1"/>
</dbReference>
<evidence type="ECO:0000313" key="9">
    <source>
        <dbReference type="EMBL" id="GGD56283.1"/>
    </source>
</evidence>
<dbReference type="InterPro" id="IPR050809">
    <property type="entry name" value="UgpAE/MalFG_permease"/>
</dbReference>
<keyword evidence="2 7" id="KW-0813">Transport</keyword>
<feature type="transmembrane region" description="Helical" evidence="7">
    <location>
        <begin position="219"/>
        <end position="243"/>
    </location>
</feature>
<reference evidence="9" key="1">
    <citation type="journal article" date="2014" name="Int. J. Syst. Evol. Microbiol.">
        <title>Complete genome sequence of Corynebacterium casei LMG S-19264T (=DSM 44701T), isolated from a smear-ripened cheese.</title>
        <authorList>
            <consortium name="US DOE Joint Genome Institute (JGI-PGF)"/>
            <person name="Walter F."/>
            <person name="Albersmeier A."/>
            <person name="Kalinowski J."/>
            <person name="Ruckert C."/>
        </authorList>
    </citation>
    <scope>NUCLEOTIDE SEQUENCE</scope>
    <source>
        <strain evidence="9">CGMCC 1.15178</strain>
    </source>
</reference>
<evidence type="ECO:0000313" key="10">
    <source>
        <dbReference type="Proteomes" id="UP000612456"/>
    </source>
</evidence>
<dbReference type="PANTHER" id="PTHR43227">
    <property type="entry name" value="BLL4140 PROTEIN"/>
    <property type="match status" value="1"/>
</dbReference>
<evidence type="ECO:0000256" key="2">
    <source>
        <dbReference type="ARBA" id="ARBA00022448"/>
    </source>
</evidence>
<protein>
    <submittedName>
        <fullName evidence="9">Sugar ABC transporter permease</fullName>
    </submittedName>
</protein>
<dbReference type="Proteomes" id="UP000612456">
    <property type="component" value="Unassembled WGS sequence"/>
</dbReference>
<dbReference type="GO" id="GO:0005886">
    <property type="term" value="C:plasma membrane"/>
    <property type="evidence" value="ECO:0007669"/>
    <property type="project" value="UniProtKB-SubCell"/>
</dbReference>
<keyword evidence="4 7" id="KW-0812">Transmembrane</keyword>
<comment type="similarity">
    <text evidence="7">Belongs to the binding-protein-dependent transport system permease family.</text>
</comment>
<name>A0A917DP12_9BACL</name>
<dbReference type="InterPro" id="IPR000515">
    <property type="entry name" value="MetI-like"/>
</dbReference>
<dbReference type="GO" id="GO:0055085">
    <property type="term" value="P:transmembrane transport"/>
    <property type="evidence" value="ECO:0007669"/>
    <property type="project" value="InterPro"/>
</dbReference>